<dbReference type="AlphaFoldDB" id="A0A383BZL0"/>
<gene>
    <name evidence="13" type="ORF">METZ01_LOCUS478471</name>
</gene>
<dbReference type="GO" id="GO:0050380">
    <property type="term" value="F:undecaprenyl-diphosphatase activity"/>
    <property type="evidence" value="ECO:0007669"/>
    <property type="project" value="UniProtKB-EC"/>
</dbReference>
<evidence type="ECO:0000256" key="1">
    <source>
        <dbReference type="ARBA" id="ARBA00004651"/>
    </source>
</evidence>
<feature type="transmembrane region" description="Helical" evidence="12">
    <location>
        <begin position="138"/>
        <end position="164"/>
    </location>
</feature>
<keyword evidence="6 12" id="KW-0812">Transmembrane</keyword>
<name>A0A383BZL0_9ZZZZ</name>
<protein>
    <recommendedName>
        <fullName evidence="4">Undecaprenyl-diphosphatase</fullName>
        <ecNumber evidence="3">3.6.1.27</ecNumber>
    </recommendedName>
    <alternativeName>
        <fullName evidence="10">Undecaprenyl pyrophosphate phosphatase</fullName>
    </alternativeName>
</protein>
<feature type="non-terminal residue" evidence="13">
    <location>
        <position position="204"/>
    </location>
</feature>
<dbReference type="EC" id="3.6.1.27" evidence="3"/>
<evidence type="ECO:0000256" key="11">
    <source>
        <dbReference type="ARBA" id="ARBA00047594"/>
    </source>
</evidence>
<sequence length="204" mass="22322">MPDWLQVILLGVIEGITEFLPISSTGHLLLAENWIGAQPEYFTIFIQSGAVLAVIAVFRERVGELIGNWREKAPQEYLKKLAFSFVLTGIGGLALKKIGWELPNESTPIAWALLIGGAMFIAFELHHRKTKKISEEKISFPSITWTIAIAFGLAQLIAMIFPGASRSGTTILIGLLLGMPRREAVEFSFLLGVPTLLAAGGYEL</sequence>
<evidence type="ECO:0000256" key="10">
    <source>
        <dbReference type="ARBA" id="ARBA00032707"/>
    </source>
</evidence>
<evidence type="ECO:0000256" key="7">
    <source>
        <dbReference type="ARBA" id="ARBA00022801"/>
    </source>
</evidence>
<evidence type="ECO:0000256" key="3">
    <source>
        <dbReference type="ARBA" id="ARBA00012374"/>
    </source>
</evidence>
<keyword evidence="9 12" id="KW-0472">Membrane</keyword>
<feature type="transmembrane region" description="Helical" evidence="12">
    <location>
        <begin position="41"/>
        <end position="58"/>
    </location>
</feature>
<feature type="transmembrane region" description="Helical" evidence="12">
    <location>
        <begin position="78"/>
        <end position="96"/>
    </location>
</feature>
<evidence type="ECO:0000256" key="4">
    <source>
        <dbReference type="ARBA" id="ARBA00021581"/>
    </source>
</evidence>
<evidence type="ECO:0000256" key="2">
    <source>
        <dbReference type="ARBA" id="ARBA00010621"/>
    </source>
</evidence>
<evidence type="ECO:0000256" key="8">
    <source>
        <dbReference type="ARBA" id="ARBA00022989"/>
    </source>
</evidence>
<keyword evidence="8 12" id="KW-1133">Transmembrane helix</keyword>
<comment type="similarity">
    <text evidence="2">Belongs to the UppP family.</text>
</comment>
<evidence type="ECO:0000313" key="13">
    <source>
        <dbReference type="EMBL" id="SVE25617.1"/>
    </source>
</evidence>
<reference evidence="13" key="1">
    <citation type="submission" date="2018-05" db="EMBL/GenBank/DDBJ databases">
        <authorList>
            <person name="Lanie J.A."/>
            <person name="Ng W.-L."/>
            <person name="Kazmierczak K.M."/>
            <person name="Andrzejewski T.M."/>
            <person name="Davidsen T.M."/>
            <person name="Wayne K.J."/>
            <person name="Tettelin H."/>
            <person name="Glass J.I."/>
            <person name="Rusch D."/>
            <person name="Podicherti R."/>
            <person name="Tsui H.-C.T."/>
            <person name="Winkler M.E."/>
        </authorList>
    </citation>
    <scope>NUCLEOTIDE SEQUENCE</scope>
</reference>
<proteinExistence type="inferred from homology"/>
<comment type="catalytic activity">
    <reaction evidence="11">
        <text>di-trans,octa-cis-undecaprenyl diphosphate + H2O = di-trans,octa-cis-undecaprenyl phosphate + phosphate + H(+)</text>
        <dbReference type="Rhea" id="RHEA:28094"/>
        <dbReference type="ChEBI" id="CHEBI:15377"/>
        <dbReference type="ChEBI" id="CHEBI:15378"/>
        <dbReference type="ChEBI" id="CHEBI:43474"/>
        <dbReference type="ChEBI" id="CHEBI:58405"/>
        <dbReference type="ChEBI" id="CHEBI:60392"/>
        <dbReference type="EC" id="3.6.1.27"/>
    </reaction>
</comment>
<evidence type="ECO:0000256" key="9">
    <source>
        <dbReference type="ARBA" id="ARBA00023136"/>
    </source>
</evidence>
<feature type="transmembrane region" description="Helical" evidence="12">
    <location>
        <begin position="7"/>
        <end position="29"/>
    </location>
</feature>
<organism evidence="13">
    <name type="scientific">marine metagenome</name>
    <dbReference type="NCBI Taxonomy" id="408172"/>
    <lineage>
        <taxon>unclassified sequences</taxon>
        <taxon>metagenomes</taxon>
        <taxon>ecological metagenomes</taxon>
    </lineage>
</organism>
<keyword evidence="5" id="KW-1003">Cell membrane</keyword>
<comment type="subcellular location">
    <subcellularLocation>
        <location evidence="1">Cell membrane</location>
        <topology evidence="1">Multi-pass membrane protein</topology>
    </subcellularLocation>
</comment>
<dbReference type="PANTHER" id="PTHR30622:SF3">
    <property type="entry name" value="UNDECAPRENYL-DIPHOSPHATASE"/>
    <property type="match status" value="1"/>
</dbReference>
<accession>A0A383BZL0</accession>
<dbReference type="InterPro" id="IPR003824">
    <property type="entry name" value="UppP"/>
</dbReference>
<evidence type="ECO:0000256" key="5">
    <source>
        <dbReference type="ARBA" id="ARBA00022475"/>
    </source>
</evidence>
<evidence type="ECO:0000256" key="12">
    <source>
        <dbReference type="SAM" id="Phobius"/>
    </source>
</evidence>
<evidence type="ECO:0000256" key="6">
    <source>
        <dbReference type="ARBA" id="ARBA00022692"/>
    </source>
</evidence>
<dbReference type="GO" id="GO:0005886">
    <property type="term" value="C:plasma membrane"/>
    <property type="evidence" value="ECO:0007669"/>
    <property type="project" value="UniProtKB-SubCell"/>
</dbReference>
<keyword evidence="7" id="KW-0378">Hydrolase</keyword>
<feature type="transmembrane region" description="Helical" evidence="12">
    <location>
        <begin position="108"/>
        <end position="126"/>
    </location>
</feature>
<dbReference type="EMBL" id="UINC01204745">
    <property type="protein sequence ID" value="SVE25617.1"/>
    <property type="molecule type" value="Genomic_DNA"/>
</dbReference>
<dbReference type="PANTHER" id="PTHR30622">
    <property type="entry name" value="UNDECAPRENYL-DIPHOSPHATASE"/>
    <property type="match status" value="1"/>
</dbReference>
<dbReference type="Pfam" id="PF02673">
    <property type="entry name" value="BacA"/>
    <property type="match status" value="1"/>
</dbReference>